<feature type="region of interest" description="Disordered" evidence="1">
    <location>
        <begin position="34"/>
        <end position="100"/>
    </location>
</feature>
<keyword evidence="3" id="KW-1185">Reference proteome</keyword>
<evidence type="ECO:0000313" key="3">
    <source>
        <dbReference type="Proteomes" id="UP000886595"/>
    </source>
</evidence>
<dbReference type="AlphaFoldDB" id="A0A8X7QV42"/>
<evidence type="ECO:0000256" key="1">
    <source>
        <dbReference type="SAM" id="MobiDB-lite"/>
    </source>
</evidence>
<gene>
    <name evidence="2" type="ORF">Bca52824_059032</name>
</gene>
<dbReference type="EMBL" id="JAAMPC010000012">
    <property type="protein sequence ID" value="KAG2276477.1"/>
    <property type="molecule type" value="Genomic_DNA"/>
</dbReference>
<evidence type="ECO:0000313" key="2">
    <source>
        <dbReference type="EMBL" id="KAG2276477.1"/>
    </source>
</evidence>
<name>A0A8X7QV42_BRACI</name>
<comment type="caution">
    <text evidence="2">The sequence shown here is derived from an EMBL/GenBank/DDBJ whole genome shotgun (WGS) entry which is preliminary data.</text>
</comment>
<protein>
    <submittedName>
        <fullName evidence="2">Uncharacterized protein</fullName>
    </submittedName>
</protein>
<proteinExistence type="predicted"/>
<organism evidence="2 3">
    <name type="scientific">Brassica carinata</name>
    <name type="common">Ethiopian mustard</name>
    <name type="synonym">Abyssinian cabbage</name>
    <dbReference type="NCBI Taxonomy" id="52824"/>
    <lineage>
        <taxon>Eukaryota</taxon>
        <taxon>Viridiplantae</taxon>
        <taxon>Streptophyta</taxon>
        <taxon>Embryophyta</taxon>
        <taxon>Tracheophyta</taxon>
        <taxon>Spermatophyta</taxon>
        <taxon>Magnoliopsida</taxon>
        <taxon>eudicotyledons</taxon>
        <taxon>Gunneridae</taxon>
        <taxon>Pentapetalae</taxon>
        <taxon>rosids</taxon>
        <taxon>malvids</taxon>
        <taxon>Brassicales</taxon>
        <taxon>Brassicaceae</taxon>
        <taxon>Brassiceae</taxon>
        <taxon>Brassica</taxon>
    </lineage>
</organism>
<feature type="compositionally biased region" description="Basic and acidic residues" evidence="1">
    <location>
        <begin position="90"/>
        <end position="100"/>
    </location>
</feature>
<sequence>MNFLVEKYDSALKQTMIQLGSSEKLSCTRLKVIESKGEHKKANEGRRGERDSSSKVQEPRASLSLPNTGEEGARPREKSFGANGCEPGEGEDRASRRERDVAVDKLMATLEGLSGFGNYS</sequence>
<accession>A0A8X7QV42</accession>
<feature type="compositionally biased region" description="Basic and acidic residues" evidence="1">
    <location>
        <begin position="34"/>
        <end position="53"/>
    </location>
</feature>
<dbReference type="Proteomes" id="UP000886595">
    <property type="component" value="Unassembled WGS sequence"/>
</dbReference>
<reference evidence="2 3" key="1">
    <citation type="submission" date="2020-02" db="EMBL/GenBank/DDBJ databases">
        <authorList>
            <person name="Ma Q."/>
            <person name="Huang Y."/>
            <person name="Song X."/>
            <person name="Pei D."/>
        </authorList>
    </citation>
    <scope>NUCLEOTIDE SEQUENCE [LARGE SCALE GENOMIC DNA]</scope>
    <source>
        <strain evidence="2">Sxm20200214</strain>
        <tissue evidence="2">Leaf</tissue>
    </source>
</reference>